<gene>
    <name evidence="5" type="ORF">SNEC2469_LOCUS29391</name>
</gene>
<evidence type="ECO:0000259" key="4">
    <source>
        <dbReference type="PROSITE" id="PS50089"/>
    </source>
</evidence>
<feature type="region of interest" description="Disordered" evidence="2">
    <location>
        <begin position="351"/>
        <end position="371"/>
    </location>
</feature>
<proteinExistence type="predicted"/>
<dbReference type="Pfam" id="PF13920">
    <property type="entry name" value="zf-C3HC4_3"/>
    <property type="match status" value="1"/>
</dbReference>
<sequence>MLRRFKFSGYTSCNTSQPSQPACNLAQHHRALNDSNHVPQCDLEDAMSRGHVDFSTLLFTYTLQVLTSRAVAQTVNSGIGPLVQQADARPGTLHWALAVILIVVLLVGLFRSYRILKQTQHLTVVRHAPEGMRIVECGSCHTAQYVSAHGRIFICCNCHCANRIPMEATRAEELTVADGPLKKFEFQKGGENFWQEVSQEEMEEGAEAPEPVLQTGADKPAPSLIGKVDVENASAGERFPQCVVCLDEPGCMVLLPCAHGGVCEACVTRIVQNRAFGGSHCPHCRSTISTIVKLEEVEGELAKGVELRIPMASHPTLIEASMSRLASHVNIVGSTLRSRPKAFWDVRSFASSPTQSSSSRESPAATGRHSQLLKTPVSELEVPSAPLPLAKASDIVFRGALHEDAEGGGARHAPAVSKMWSNIPAHVRESFRAPSNLEDAPKPSAPLLLDNVLSKVKTLFASTGLGPAKWSQVARPYYQGKIALAPYQKGQKAAYNYPPVLVPRELAHRFPLDMYVDPVFQTSDASQRIRMRGFTLFPRLQSKTTLLLVFSGQPLSGLWTGLRLWLDAVAAGFQLLPNTQVLKLHCEEGWFNRRTHQLTKFQLRRQVKEEEIWTTFVYRGKWKWEYERALHLYNKELPVVLLLDSLGYVRWHAVGLPTSEATELFTALSRMLAHEKKSFT</sequence>
<keyword evidence="1" id="KW-0862">Zinc</keyword>
<dbReference type="InterPro" id="IPR007849">
    <property type="entry name" value="ATP10"/>
</dbReference>
<dbReference type="SMART" id="SM00184">
    <property type="entry name" value="RING"/>
    <property type="match status" value="1"/>
</dbReference>
<name>A0A813AZZ7_9DINO</name>
<reference evidence="5" key="1">
    <citation type="submission" date="2021-02" db="EMBL/GenBank/DDBJ databases">
        <authorList>
            <person name="Dougan E. K."/>
            <person name="Rhodes N."/>
            <person name="Thang M."/>
            <person name="Chan C."/>
        </authorList>
    </citation>
    <scope>NUCLEOTIDE SEQUENCE</scope>
</reference>
<evidence type="ECO:0000313" key="5">
    <source>
        <dbReference type="EMBL" id="CAE7887706.1"/>
    </source>
</evidence>
<evidence type="ECO:0000256" key="2">
    <source>
        <dbReference type="SAM" id="MobiDB-lite"/>
    </source>
</evidence>
<dbReference type="Gene3D" id="3.30.40.10">
    <property type="entry name" value="Zinc/RING finger domain, C3HC4 (zinc finger)"/>
    <property type="match status" value="1"/>
</dbReference>
<feature type="transmembrane region" description="Helical" evidence="3">
    <location>
        <begin position="93"/>
        <end position="113"/>
    </location>
</feature>
<evidence type="ECO:0000313" key="6">
    <source>
        <dbReference type="Proteomes" id="UP000601435"/>
    </source>
</evidence>
<dbReference type="InterPro" id="IPR013083">
    <property type="entry name" value="Znf_RING/FYVE/PHD"/>
</dbReference>
<comment type="caution">
    <text evidence="5">The sequence shown here is derived from an EMBL/GenBank/DDBJ whole genome shotgun (WGS) entry which is preliminary data.</text>
</comment>
<dbReference type="AlphaFoldDB" id="A0A813AZZ7"/>
<dbReference type="Pfam" id="PF05176">
    <property type="entry name" value="ATP-synt_10"/>
    <property type="match status" value="1"/>
</dbReference>
<evidence type="ECO:0000256" key="1">
    <source>
        <dbReference type="PROSITE-ProRule" id="PRU00175"/>
    </source>
</evidence>
<dbReference type="Proteomes" id="UP000601435">
    <property type="component" value="Unassembled WGS sequence"/>
</dbReference>
<keyword evidence="1" id="KW-0479">Metal-binding</keyword>
<keyword evidence="1" id="KW-0863">Zinc-finger</keyword>
<feature type="domain" description="RING-type" evidence="4">
    <location>
        <begin position="242"/>
        <end position="285"/>
    </location>
</feature>
<dbReference type="InterPro" id="IPR001841">
    <property type="entry name" value="Znf_RING"/>
</dbReference>
<protein>
    <recommendedName>
        <fullName evidence="4">RING-type domain-containing protein</fullName>
    </recommendedName>
</protein>
<keyword evidence="3" id="KW-0472">Membrane</keyword>
<keyword evidence="3" id="KW-1133">Transmembrane helix</keyword>
<accession>A0A813AZZ7</accession>
<dbReference type="SUPFAM" id="SSF57850">
    <property type="entry name" value="RING/U-box"/>
    <property type="match status" value="1"/>
</dbReference>
<organism evidence="5 6">
    <name type="scientific">Symbiodinium necroappetens</name>
    <dbReference type="NCBI Taxonomy" id="1628268"/>
    <lineage>
        <taxon>Eukaryota</taxon>
        <taxon>Sar</taxon>
        <taxon>Alveolata</taxon>
        <taxon>Dinophyceae</taxon>
        <taxon>Suessiales</taxon>
        <taxon>Symbiodiniaceae</taxon>
        <taxon>Symbiodinium</taxon>
    </lineage>
</organism>
<feature type="compositionally biased region" description="Low complexity" evidence="2">
    <location>
        <begin position="351"/>
        <end position="362"/>
    </location>
</feature>
<dbReference type="OrthoDB" id="1711136at2759"/>
<dbReference type="EMBL" id="CAJNJA010066019">
    <property type="protein sequence ID" value="CAE7887706.1"/>
    <property type="molecule type" value="Genomic_DNA"/>
</dbReference>
<dbReference type="PROSITE" id="PS50089">
    <property type="entry name" value="ZF_RING_2"/>
    <property type="match status" value="1"/>
</dbReference>
<dbReference type="GO" id="GO:0008270">
    <property type="term" value="F:zinc ion binding"/>
    <property type="evidence" value="ECO:0007669"/>
    <property type="project" value="UniProtKB-KW"/>
</dbReference>
<evidence type="ECO:0000256" key="3">
    <source>
        <dbReference type="SAM" id="Phobius"/>
    </source>
</evidence>
<keyword evidence="6" id="KW-1185">Reference proteome</keyword>
<keyword evidence="3" id="KW-0812">Transmembrane</keyword>